<protein>
    <submittedName>
        <fullName evidence="1">Uncharacterized protein</fullName>
    </submittedName>
</protein>
<feature type="non-terminal residue" evidence="1">
    <location>
        <position position="1"/>
    </location>
</feature>
<accession>A0A382F8P8</accession>
<reference evidence="1" key="1">
    <citation type="submission" date="2018-05" db="EMBL/GenBank/DDBJ databases">
        <authorList>
            <person name="Lanie J.A."/>
            <person name="Ng W.-L."/>
            <person name="Kazmierczak K.M."/>
            <person name="Andrzejewski T.M."/>
            <person name="Davidsen T.M."/>
            <person name="Wayne K.J."/>
            <person name="Tettelin H."/>
            <person name="Glass J.I."/>
            <person name="Rusch D."/>
            <person name="Podicherti R."/>
            <person name="Tsui H.-C.T."/>
            <person name="Winkler M.E."/>
        </authorList>
    </citation>
    <scope>NUCLEOTIDE SEQUENCE</scope>
</reference>
<evidence type="ECO:0000313" key="1">
    <source>
        <dbReference type="EMBL" id="SVB59426.1"/>
    </source>
</evidence>
<dbReference type="AlphaFoldDB" id="A0A382F8P8"/>
<gene>
    <name evidence="1" type="ORF">METZ01_LOCUS212280</name>
</gene>
<organism evidence="1">
    <name type="scientific">marine metagenome</name>
    <dbReference type="NCBI Taxonomy" id="408172"/>
    <lineage>
        <taxon>unclassified sequences</taxon>
        <taxon>metagenomes</taxon>
        <taxon>ecological metagenomes</taxon>
    </lineage>
</organism>
<dbReference type="EMBL" id="UINC01048644">
    <property type="protein sequence ID" value="SVB59426.1"/>
    <property type="molecule type" value="Genomic_DNA"/>
</dbReference>
<name>A0A382F8P8_9ZZZZ</name>
<sequence length="26" mass="2952">VREKADPDRKFTDLLPLIAKIVNGQD</sequence>
<proteinExistence type="predicted"/>